<accession>A0A6G1ISK3</accession>
<dbReference type="EMBL" id="MU005593">
    <property type="protein sequence ID" value="KAF2680960.1"/>
    <property type="molecule type" value="Genomic_DNA"/>
</dbReference>
<evidence type="ECO:0000313" key="2">
    <source>
        <dbReference type="Proteomes" id="UP000799291"/>
    </source>
</evidence>
<dbReference type="AlphaFoldDB" id="A0A6G1ISK3"/>
<protein>
    <submittedName>
        <fullName evidence="1">Uncharacterized protein</fullName>
    </submittedName>
</protein>
<sequence>MAHRLHQHSLRGQWRQRCTACGVQQRLHAGGPQRTPGPSPRPKPRRITCLYIYGSAVLLIHRRDTLAVANLASLPPRNLRPPRRRRTASALPQPAITLHPPTHTVCAWQQHHPCLIAQPWNISLCLTRYSVNRNRL</sequence>
<proteinExistence type="predicted"/>
<gene>
    <name evidence="1" type="ORF">K458DRAFT_457511</name>
</gene>
<dbReference type="Proteomes" id="UP000799291">
    <property type="component" value="Unassembled WGS sequence"/>
</dbReference>
<name>A0A6G1ISK3_9PLEO</name>
<reference evidence="1" key="1">
    <citation type="journal article" date="2020" name="Stud. Mycol.">
        <title>101 Dothideomycetes genomes: a test case for predicting lifestyles and emergence of pathogens.</title>
        <authorList>
            <person name="Haridas S."/>
            <person name="Albert R."/>
            <person name="Binder M."/>
            <person name="Bloem J."/>
            <person name="Labutti K."/>
            <person name="Salamov A."/>
            <person name="Andreopoulos B."/>
            <person name="Baker S."/>
            <person name="Barry K."/>
            <person name="Bills G."/>
            <person name="Bluhm B."/>
            <person name="Cannon C."/>
            <person name="Castanera R."/>
            <person name="Culley D."/>
            <person name="Daum C."/>
            <person name="Ezra D."/>
            <person name="Gonzalez J."/>
            <person name="Henrissat B."/>
            <person name="Kuo A."/>
            <person name="Liang C."/>
            <person name="Lipzen A."/>
            <person name="Lutzoni F."/>
            <person name="Magnuson J."/>
            <person name="Mondo S."/>
            <person name="Nolan M."/>
            <person name="Ohm R."/>
            <person name="Pangilinan J."/>
            <person name="Park H.-J."/>
            <person name="Ramirez L."/>
            <person name="Alfaro M."/>
            <person name="Sun H."/>
            <person name="Tritt A."/>
            <person name="Yoshinaga Y."/>
            <person name="Zwiers L.-H."/>
            <person name="Turgeon B."/>
            <person name="Goodwin S."/>
            <person name="Spatafora J."/>
            <person name="Crous P."/>
            <person name="Grigoriev I."/>
        </authorList>
    </citation>
    <scope>NUCLEOTIDE SEQUENCE</scope>
    <source>
        <strain evidence="1">CBS 122367</strain>
    </source>
</reference>
<organism evidence="1 2">
    <name type="scientific">Lentithecium fluviatile CBS 122367</name>
    <dbReference type="NCBI Taxonomy" id="1168545"/>
    <lineage>
        <taxon>Eukaryota</taxon>
        <taxon>Fungi</taxon>
        <taxon>Dikarya</taxon>
        <taxon>Ascomycota</taxon>
        <taxon>Pezizomycotina</taxon>
        <taxon>Dothideomycetes</taxon>
        <taxon>Pleosporomycetidae</taxon>
        <taxon>Pleosporales</taxon>
        <taxon>Massarineae</taxon>
        <taxon>Lentitheciaceae</taxon>
        <taxon>Lentithecium</taxon>
    </lineage>
</organism>
<evidence type="ECO:0000313" key="1">
    <source>
        <dbReference type="EMBL" id="KAF2680960.1"/>
    </source>
</evidence>
<keyword evidence="2" id="KW-1185">Reference proteome</keyword>